<dbReference type="AlphaFoldDB" id="A0A1H8W573"/>
<dbReference type="Pfam" id="PF01609">
    <property type="entry name" value="DDE_Tnp_1"/>
    <property type="match status" value="1"/>
</dbReference>
<organism evidence="2 3">
    <name type="scientific">Paenibacillus sophorae</name>
    <dbReference type="NCBI Taxonomy" id="1333845"/>
    <lineage>
        <taxon>Bacteria</taxon>
        <taxon>Bacillati</taxon>
        <taxon>Bacillota</taxon>
        <taxon>Bacilli</taxon>
        <taxon>Bacillales</taxon>
        <taxon>Paenibacillaceae</taxon>
        <taxon>Paenibacillus</taxon>
    </lineage>
</organism>
<evidence type="ECO:0000313" key="3">
    <source>
        <dbReference type="Proteomes" id="UP000198809"/>
    </source>
</evidence>
<dbReference type="STRING" id="1333845.SAMN04487895_1358"/>
<proteinExistence type="predicted"/>
<reference evidence="2 3" key="1">
    <citation type="submission" date="2016-10" db="EMBL/GenBank/DDBJ databases">
        <authorList>
            <person name="de Groot N.N."/>
        </authorList>
    </citation>
    <scope>NUCLEOTIDE SEQUENCE [LARGE SCALE GENOMIC DNA]</scope>
    <source>
        <strain evidence="2 3">CGMCC 1.10238</strain>
    </source>
</reference>
<evidence type="ECO:0000313" key="2">
    <source>
        <dbReference type="EMBL" id="SEP22750.1"/>
    </source>
</evidence>
<sequence length="112" mass="12189">WVMSGFSLDTSSISFRSLYARLSFSEWAVSPKETITDDLEHLQTSVDPDAKVGHKSADSSFFGYKTHIAMSDERIITAATITTGEQPDGKQLKTLIEKSKAAGMTVETVKAG</sequence>
<accession>A0A1H8W573</accession>
<dbReference type="InterPro" id="IPR002559">
    <property type="entry name" value="Transposase_11"/>
</dbReference>
<feature type="non-terminal residue" evidence="2">
    <location>
        <position position="1"/>
    </location>
</feature>
<dbReference type="Proteomes" id="UP000198809">
    <property type="component" value="Unassembled WGS sequence"/>
</dbReference>
<protein>
    <submittedName>
        <fullName evidence="2">Transposase DDE domain-containing protein</fullName>
    </submittedName>
</protein>
<gene>
    <name evidence="2" type="ORF">SAMN04487895_1358</name>
</gene>
<feature type="domain" description="Transposase IS4-like" evidence="1">
    <location>
        <begin position="48"/>
        <end position="101"/>
    </location>
</feature>
<evidence type="ECO:0000259" key="1">
    <source>
        <dbReference type="Pfam" id="PF01609"/>
    </source>
</evidence>
<dbReference type="EMBL" id="FODH01000035">
    <property type="protein sequence ID" value="SEP22750.1"/>
    <property type="molecule type" value="Genomic_DNA"/>
</dbReference>
<dbReference type="GO" id="GO:0003677">
    <property type="term" value="F:DNA binding"/>
    <property type="evidence" value="ECO:0007669"/>
    <property type="project" value="InterPro"/>
</dbReference>
<dbReference type="GO" id="GO:0004803">
    <property type="term" value="F:transposase activity"/>
    <property type="evidence" value="ECO:0007669"/>
    <property type="project" value="InterPro"/>
</dbReference>
<name>A0A1H8W573_9BACL</name>
<dbReference type="GO" id="GO:0006313">
    <property type="term" value="P:DNA transposition"/>
    <property type="evidence" value="ECO:0007669"/>
    <property type="project" value="InterPro"/>
</dbReference>